<keyword evidence="2" id="KW-1185">Reference proteome</keyword>
<comment type="caution">
    <text evidence="1">The sequence shown here is derived from an EMBL/GenBank/DDBJ whole genome shotgun (WGS) entry which is preliminary data.</text>
</comment>
<proteinExistence type="predicted"/>
<dbReference type="InterPro" id="IPR038712">
    <property type="entry name" value="PixA-like_sf"/>
</dbReference>
<evidence type="ECO:0000313" key="1">
    <source>
        <dbReference type="EMBL" id="MFD2601012.1"/>
    </source>
</evidence>
<reference evidence="2" key="1">
    <citation type="journal article" date="2019" name="Int. J. Syst. Evol. Microbiol.">
        <title>The Global Catalogue of Microorganisms (GCM) 10K type strain sequencing project: providing services to taxonomists for standard genome sequencing and annotation.</title>
        <authorList>
            <consortium name="The Broad Institute Genomics Platform"/>
            <consortium name="The Broad Institute Genome Sequencing Center for Infectious Disease"/>
            <person name="Wu L."/>
            <person name="Ma J."/>
        </authorList>
    </citation>
    <scope>NUCLEOTIDE SEQUENCE [LARGE SCALE GENOMIC DNA]</scope>
    <source>
        <strain evidence="2">KCTC 42107</strain>
    </source>
</reference>
<sequence length="176" mass="19776">MMLDYQIPPAMELNAIDAGLLTVTFIIDTQYILTNFPDAALNKKSPVRIDGSAFSMLADMRSVVTGYNTRNLVLKGAIADVIVFAAEPKYYIARECVQLFSVSPMIGRLDIQPFNDGIESEGEKHKIPEGKKFMAMIRRKGTEQLEIRFSVYTLQPDGTYGLHGIFYTDQLKLEVE</sequence>
<accession>A0ABW5NT74</accession>
<gene>
    <name evidence="1" type="ORF">ACFSR3_03000</name>
</gene>
<evidence type="ECO:0000313" key="2">
    <source>
        <dbReference type="Proteomes" id="UP001597480"/>
    </source>
</evidence>
<protein>
    <submittedName>
        <fullName evidence="1">AidA/PixA family protein</fullName>
    </submittedName>
</protein>
<dbReference type="EMBL" id="JBHUMD010000005">
    <property type="protein sequence ID" value="MFD2601012.1"/>
    <property type="molecule type" value="Genomic_DNA"/>
</dbReference>
<name>A0ABW5NT74_9FLAO</name>
<dbReference type="InterPro" id="IPR021087">
    <property type="entry name" value="Uncharacterised_PixA/AidA"/>
</dbReference>
<dbReference type="RefSeq" id="WP_379819659.1">
    <property type="nucleotide sequence ID" value="NZ_JBHUMD010000005.1"/>
</dbReference>
<dbReference type="Gene3D" id="2.60.40.3910">
    <property type="entry name" value="Inclusion body protein"/>
    <property type="match status" value="1"/>
</dbReference>
<dbReference type="Proteomes" id="UP001597480">
    <property type="component" value="Unassembled WGS sequence"/>
</dbReference>
<organism evidence="1 2">
    <name type="scientific">Flavobacterium suzhouense</name>
    <dbReference type="NCBI Taxonomy" id="1529638"/>
    <lineage>
        <taxon>Bacteria</taxon>
        <taxon>Pseudomonadati</taxon>
        <taxon>Bacteroidota</taxon>
        <taxon>Flavobacteriia</taxon>
        <taxon>Flavobacteriales</taxon>
        <taxon>Flavobacteriaceae</taxon>
        <taxon>Flavobacterium</taxon>
    </lineage>
</organism>
<dbReference type="Pfam" id="PF12306">
    <property type="entry name" value="PixA"/>
    <property type="match status" value="1"/>
</dbReference>